<dbReference type="PANTHER" id="PTHR39639:SF1">
    <property type="entry name" value="DUF262 DOMAIN-CONTAINING PROTEIN"/>
    <property type="match status" value="1"/>
</dbReference>
<accession>A0ABP7A3V1</accession>
<protein>
    <recommendedName>
        <fullName evidence="2">GmrSD restriction endonucleases N-terminal domain-containing protein</fullName>
    </recommendedName>
</protein>
<evidence type="ECO:0000313" key="4">
    <source>
        <dbReference type="Proteomes" id="UP001501074"/>
    </source>
</evidence>
<sequence length="422" mass="47477">MSDYSDDTDSDTEPGVLEAEAAQGSDDEKVYDPEAGEVDEDPISAQEALRYFGADFDVDGLIRRLNNGNFVIPNFDPAVETSEGVAGFQRKFVWTKKQMDRFIESILLGYPVPGIFLVERPDRTYLVLDGQQRLRTLQLFYSGRYWQGEQERVFRLAAVGEKFKRLTYDGLGATEKNLFSNTFIQATVVVPKNHNMAGVYALFERINSGGTNLQSHEIRVALYSGVVINEIRELNHSPDWRELFSPKPHSRLKDNELILRHFALRPIAERLSKFGWDEEAAKSEFLLENGKDTAIPPNFYRPPMATFLNSYLAQHVELDEEVRSAANYFGLTCNLIVQQIGPRALKIRGGSQVNAAHTDALLTAISLNMERGTLIAIDDIGAAYSSLLEDDDYKKAISDSTSHKDMVLQRLKVAYLAFSDAQ</sequence>
<dbReference type="Proteomes" id="UP001501074">
    <property type="component" value="Unassembled WGS sequence"/>
</dbReference>
<name>A0ABP7A3V1_9ACTN</name>
<evidence type="ECO:0000256" key="1">
    <source>
        <dbReference type="SAM" id="MobiDB-lite"/>
    </source>
</evidence>
<feature type="region of interest" description="Disordered" evidence="1">
    <location>
        <begin position="1"/>
        <end position="39"/>
    </location>
</feature>
<feature type="domain" description="GmrSD restriction endonucleases N-terminal" evidence="2">
    <location>
        <begin position="87"/>
        <end position="223"/>
    </location>
</feature>
<keyword evidence="4" id="KW-1185">Reference proteome</keyword>
<organism evidence="3 4">
    <name type="scientific">Kineosporia mesophila</name>
    <dbReference type="NCBI Taxonomy" id="566012"/>
    <lineage>
        <taxon>Bacteria</taxon>
        <taxon>Bacillati</taxon>
        <taxon>Actinomycetota</taxon>
        <taxon>Actinomycetes</taxon>
        <taxon>Kineosporiales</taxon>
        <taxon>Kineosporiaceae</taxon>
        <taxon>Kineosporia</taxon>
    </lineage>
</organism>
<comment type="caution">
    <text evidence="3">The sequence shown here is derived from an EMBL/GenBank/DDBJ whole genome shotgun (WGS) entry which is preliminary data.</text>
</comment>
<proteinExistence type="predicted"/>
<dbReference type="InterPro" id="IPR004919">
    <property type="entry name" value="GmrSD_N"/>
</dbReference>
<evidence type="ECO:0000313" key="3">
    <source>
        <dbReference type="EMBL" id="GAA3624352.1"/>
    </source>
</evidence>
<dbReference type="EMBL" id="BAAAZO010000009">
    <property type="protein sequence ID" value="GAA3624352.1"/>
    <property type="molecule type" value="Genomic_DNA"/>
</dbReference>
<dbReference type="PANTHER" id="PTHR39639">
    <property type="entry name" value="CHROMOSOME 16, WHOLE GENOME SHOTGUN SEQUENCE"/>
    <property type="match status" value="1"/>
</dbReference>
<dbReference type="RefSeq" id="WP_231487755.1">
    <property type="nucleotide sequence ID" value="NZ_BAAAZO010000009.1"/>
</dbReference>
<evidence type="ECO:0000259" key="2">
    <source>
        <dbReference type="Pfam" id="PF03235"/>
    </source>
</evidence>
<dbReference type="Pfam" id="PF03235">
    <property type="entry name" value="GmrSD_N"/>
    <property type="match status" value="1"/>
</dbReference>
<feature type="compositionally biased region" description="Acidic residues" evidence="1">
    <location>
        <begin position="1"/>
        <end position="12"/>
    </location>
</feature>
<gene>
    <name evidence="3" type="ORF">GCM10022223_46760</name>
</gene>
<reference evidence="4" key="1">
    <citation type="journal article" date="2019" name="Int. J. Syst. Evol. Microbiol.">
        <title>The Global Catalogue of Microorganisms (GCM) 10K type strain sequencing project: providing services to taxonomists for standard genome sequencing and annotation.</title>
        <authorList>
            <consortium name="The Broad Institute Genomics Platform"/>
            <consortium name="The Broad Institute Genome Sequencing Center for Infectious Disease"/>
            <person name="Wu L."/>
            <person name="Ma J."/>
        </authorList>
    </citation>
    <scope>NUCLEOTIDE SEQUENCE [LARGE SCALE GENOMIC DNA]</scope>
    <source>
        <strain evidence="4">JCM 16902</strain>
    </source>
</reference>